<sequence length="40" mass="4712">MRNIYARYPDEATDNLIVAVIDAMSDWFLDKRNEFVGHPK</sequence>
<organism evidence="1 2">
    <name type="scientific">Parapedobacter deserti</name>
    <dbReference type="NCBI Taxonomy" id="1912957"/>
    <lineage>
        <taxon>Bacteria</taxon>
        <taxon>Pseudomonadati</taxon>
        <taxon>Bacteroidota</taxon>
        <taxon>Sphingobacteriia</taxon>
        <taxon>Sphingobacteriales</taxon>
        <taxon>Sphingobacteriaceae</taxon>
        <taxon>Parapedobacter</taxon>
    </lineage>
</organism>
<protein>
    <submittedName>
        <fullName evidence="1">Uncharacterized protein</fullName>
    </submittedName>
</protein>
<dbReference type="EMBL" id="JBHRTA010000061">
    <property type="protein sequence ID" value="MFC3199897.1"/>
    <property type="molecule type" value="Genomic_DNA"/>
</dbReference>
<dbReference type="RefSeq" id="WP_379025966.1">
    <property type="nucleotide sequence ID" value="NZ_JBHRTA010000061.1"/>
</dbReference>
<reference evidence="2" key="1">
    <citation type="journal article" date="2019" name="Int. J. Syst. Evol. Microbiol.">
        <title>The Global Catalogue of Microorganisms (GCM) 10K type strain sequencing project: providing services to taxonomists for standard genome sequencing and annotation.</title>
        <authorList>
            <consortium name="The Broad Institute Genomics Platform"/>
            <consortium name="The Broad Institute Genome Sequencing Center for Infectious Disease"/>
            <person name="Wu L."/>
            <person name="Ma J."/>
        </authorList>
    </citation>
    <scope>NUCLEOTIDE SEQUENCE [LARGE SCALE GENOMIC DNA]</scope>
    <source>
        <strain evidence="2">KCTC 52416</strain>
    </source>
</reference>
<dbReference type="Proteomes" id="UP001595526">
    <property type="component" value="Unassembled WGS sequence"/>
</dbReference>
<evidence type="ECO:0000313" key="1">
    <source>
        <dbReference type="EMBL" id="MFC3199897.1"/>
    </source>
</evidence>
<name>A0ABV7JRZ8_9SPHI</name>
<keyword evidence="2" id="KW-1185">Reference proteome</keyword>
<comment type="caution">
    <text evidence="1">The sequence shown here is derived from an EMBL/GenBank/DDBJ whole genome shotgun (WGS) entry which is preliminary data.</text>
</comment>
<proteinExistence type="predicted"/>
<evidence type="ECO:0000313" key="2">
    <source>
        <dbReference type="Proteomes" id="UP001595526"/>
    </source>
</evidence>
<accession>A0ABV7JRZ8</accession>
<gene>
    <name evidence="1" type="ORF">ACFOET_19920</name>
</gene>